<keyword evidence="4 8" id="KW-1133">Transmembrane helix</keyword>
<dbReference type="InterPro" id="IPR011701">
    <property type="entry name" value="MFS"/>
</dbReference>
<feature type="compositionally biased region" description="Gly residues" evidence="7">
    <location>
        <begin position="95"/>
        <end position="104"/>
    </location>
</feature>
<dbReference type="InterPro" id="IPR020846">
    <property type="entry name" value="MFS_dom"/>
</dbReference>
<dbReference type="InterPro" id="IPR044770">
    <property type="entry name" value="MFS_spinster-like"/>
</dbReference>
<gene>
    <name evidence="11" type="ORF">Esi_0010_0071</name>
</gene>
<dbReference type="OMA" id="FGSVYFE"/>
<evidence type="ECO:0000256" key="4">
    <source>
        <dbReference type="ARBA" id="ARBA00022989"/>
    </source>
</evidence>
<dbReference type="AlphaFoldDB" id="D8LBY9"/>
<feature type="signal peptide" evidence="9">
    <location>
        <begin position="1"/>
        <end position="23"/>
    </location>
</feature>
<dbReference type="SUPFAM" id="SSF103473">
    <property type="entry name" value="MFS general substrate transporter"/>
    <property type="match status" value="1"/>
</dbReference>
<dbReference type="eggNOG" id="KOG1330">
    <property type="taxonomic scope" value="Eukaryota"/>
</dbReference>
<name>D8LBY9_ECTSI</name>
<evidence type="ECO:0000256" key="2">
    <source>
        <dbReference type="ARBA" id="ARBA00022448"/>
    </source>
</evidence>
<dbReference type="PROSITE" id="PS50850">
    <property type="entry name" value="MFS"/>
    <property type="match status" value="1"/>
</dbReference>
<feature type="chain" id="PRO_5003116937" description="Major facilitator superfamily (MFS) profile domain-containing protein" evidence="9">
    <location>
        <begin position="24"/>
        <end position="580"/>
    </location>
</feature>
<dbReference type="InParanoid" id="D8LBY9"/>
<evidence type="ECO:0000256" key="1">
    <source>
        <dbReference type="ARBA" id="ARBA00004141"/>
    </source>
</evidence>
<dbReference type="PANTHER" id="PTHR23505">
    <property type="entry name" value="SPINSTER"/>
    <property type="match status" value="1"/>
</dbReference>
<dbReference type="Pfam" id="PF07690">
    <property type="entry name" value="MFS_1"/>
    <property type="match status" value="1"/>
</dbReference>
<feature type="transmembrane region" description="Helical" evidence="8">
    <location>
        <begin position="283"/>
        <end position="301"/>
    </location>
</feature>
<comment type="similarity">
    <text evidence="6">Belongs to the major facilitator superfamily. Spinster (TC 2.A.1.49) family.</text>
</comment>
<dbReference type="Gene3D" id="1.20.1250.20">
    <property type="entry name" value="MFS general substrate transporter like domains"/>
    <property type="match status" value="2"/>
</dbReference>
<evidence type="ECO:0000256" key="9">
    <source>
        <dbReference type="SAM" id="SignalP"/>
    </source>
</evidence>
<feature type="transmembrane region" description="Helical" evidence="8">
    <location>
        <begin position="546"/>
        <end position="568"/>
    </location>
</feature>
<feature type="transmembrane region" description="Helical" evidence="8">
    <location>
        <begin position="418"/>
        <end position="440"/>
    </location>
</feature>
<evidence type="ECO:0000256" key="6">
    <source>
        <dbReference type="ARBA" id="ARBA00024338"/>
    </source>
</evidence>
<evidence type="ECO:0000259" key="10">
    <source>
        <dbReference type="PROSITE" id="PS50850"/>
    </source>
</evidence>
<evidence type="ECO:0000313" key="11">
    <source>
        <dbReference type="EMBL" id="CBN79172.1"/>
    </source>
</evidence>
<reference evidence="11 12" key="1">
    <citation type="journal article" date="2010" name="Nature">
        <title>The Ectocarpus genome and the independent evolution of multicellularity in brown algae.</title>
        <authorList>
            <person name="Cock J.M."/>
            <person name="Sterck L."/>
            <person name="Rouze P."/>
            <person name="Scornet D."/>
            <person name="Allen A.E."/>
            <person name="Amoutzias G."/>
            <person name="Anthouard V."/>
            <person name="Artiguenave F."/>
            <person name="Aury J.M."/>
            <person name="Badger J.H."/>
            <person name="Beszteri B."/>
            <person name="Billiau K."/>
            <person name="Bonnet E."/>
            <person name="Bothwell J.H."/>
            <person name="Bowler C."/>
            <person name="Boyen C."/>
            <person name="Brownlee C."/>
            <person name="Carrano C.J."/>
            <person name="Charrier B."/>
            <person name="Cho G.Y."/>
            <person name="Coelho S.M."/>
            <person name="Collen J."/>
            <person name="Corre E."/>
            <person name="Da Silva C."/>
            <person name="Delage L."/>
            <person name="Delaroque N."/>
            <person name="Dittami S.M."/>
            <person name="Doulbeau S."/>
            <person name="Elias M."/>
            <person name="Farnham G."/>
            <person name="Gachon C.M."/>
            <person name="Gschloessl B."/>
            <person name="Heesch S."/>
            <person name="Jabbari K."/>
            <person name="Jubin C."/>
            <person name="Kawai H."/>
            <person name="Kimura K."/>
            <person name="Kloareg B."/>
            <person name="Kupper F.C."/>
            <person name="Lang D."/>
            <person name="Le Bail A."/>
            <person name="Leblanc C."/>
            <person name="Lerouge P."/>
            <person name="Lohr M."/>
            <person name="Lopez P.J."/>
            <person name="Martens C."/>
            <person name="Maumus F."/>
            <person name="Michel G."/>
            <person name="Miranda-Saavedra D."/>
            <person name="Morales J."/>
            <person name="Moreau H."/>
            <person name="Motomura T."/>
            <person name="Nagasato C."/>
            <person name="Napoli C.A."/>
            <person name="Nelson D.R."/>
            <person name="Nyvall-Collen P."/>
            <person name="Peters A.F."/>
            <person name="Pommier C."/>
            <person name="Potin P."/>
            <person name="Poulain J."/>
            <person name="Quesneville H."/>
            <person name="Read B."/>
            <person name="Rensing S.A."/>
            <person name="Ritter A."/>
            <person name="Rousvoal S."/>
            <person name="Samanta M."/>
            <person name="Samson G."/>
            <person name="Schroeder D.C."/>
            <person name="Segurens B."/>
            <person name="Strittmatter M."/>
            <person name="Tonon T."/>
            <person name="Tregear J.W."/>
            <person name="Valentin K."/>
            <person name="von Dassow P."/>
            <person name="Yamagishi T."/>
            <person name="Van de Peer Y."/>
            <person name="Wincker P."/>
        </authorList>
    </citation>
    <scope>NUCLEOTIDE SEQUENCE [LARGE SCALE GENOMIC DNA]</scope>
    <source>
        <strain evidence="12">Ec32 / CCAP1310/4</strain>
    </source>
</reference>
<feature type="transmembrane region" description="Helical" evidence="8">
    <location>
        <begin position="475"/>
        <end position="493"/>
    </location>
</feature>
<organism evidence="11 12">
    <name type="scientific">Ectocarpus siliculosus</name>
    <name type="common">Brown alga</name>
    <name type="synonym">Conferva siliculosa</name>
    <dbReference type="NCBI Taxonomy" id="2880"/>
    <lineage>
        <taxon>Eukaryota</taxon>
        <taxon>Sar</taxon>
        <taxon>Stramenopiles</taxon>
        <taxon>Ochrophyta</taxon>
        <taxon>PX clade</taxon>
        <taxon>Phaeophyceae</taxon>
        <taxon>Ectocarpales</taxon>
        <taxon>Ectocarpaceae</taxon>
        <taxon>Ectocarpus</taxon>
    </lineage>
</organism>
<dbReference type="GO" id="GO:0022857">
    <property type="term" value="F:transmembrane transporter activity"/>
    <property type="evidence" value="ECO:0007669"/>
    <property type="project" value="InterPro"/>
</dbReference>
<feature type="transmembrane region" description="Helical" evidence="8">
    <location>
        <begin position="383"/>
        <end position="406"/>
    </location>
</feature>
<evidence type="ECO:0000256" key="8">
    <source>
        <dbReference type="SAM" id="Phobius"/>
    </source>
</evidence>
<proteinExistence type="inferred from homology"/>
<evidence type="ECO:0000256" key="5">
    <source>
        <dbReference type="ARBA" id="ARBA00023136"/>
    </source>
</evidence>
<feature type="transmembrane region" description="Helical" evidence="8">
    <location>
        <begin position="514"/>
        <end position="534"/>
    </location>
</feature>
<evidence type="ECO:0000256" key="7">
    <source>
        <dbReference type="SAM" id="MobiDB-lite"/>
    </source>
</evidence>
<dbReference type="InterPro" id="IPR036259">
    <property type="entry name" value="MFS_trans_sf"/>
</dbReference>
<sequence length="580" mass="60682">MLPVRTTLVVAWATVFWVGRSEALVRAALAPSTKAGGVGGRTGTNHIFRYPQHCAAVAPSSSTWSRRSALTPGRAAPRRGGLESSSARVSVLSMSGGGTDGGPAGAQDKRNASSPKEGVSKGGVEGDSKVKVPWVSWVSLAMLLLVYISNQWTRSLVYYVQNFDVATTEATAKEFMNVGLGFDETQYGLLASFSFTLLFSTCSLIAGRAVDVVSRKTATVASCLVWSAMAAGTSIANGFPTVFGLRVLQGSAQAFTTPAAYTMISDLFPASVRGTANSIYSSGVYLGGALASLSLLLNGAIGWRDSHLVVAAVGVAVAVLSALLIQEPTREFPTAGEPGAGAGDNTAAKSGDKGGGGAGEESEERESFQEALGIVFKSNTVRLVFLATAFRFCAGFGIGVWCAPFFRGRFPSNSSEYAVLNAFVVAGGGLLSSFLGGVISDKYSVEDPRVRAWVPMAGCILAIPCWIGVVTGTNFYVSLAFLLAEYIAAECWFGGTVTILQEGLPPNVRGVGQGVFSTLSAFGTLAPPLMGYLIQQGGFELQDVLLYTVAAFYAISALFFFFVGESVLADHKRDGKLKEA</sequence>
<feature type="region of interest" description="Disordered" evidence="7">
    <location>
        <begin position="334"/>
        <end position="362"/>
    </location>
</feature>
<feature type="domain" description="Major facilitator superfamily (MFS) profile" evidence="10">
    <location>
        <begin position="150"/>
        <end position="568"/>
    </location>
</feature>
<accession>D8LBY9</accession>
<comment type="subcellular location">
    <subcellularLocation>
        <location evidence="1">Membrane</location>
        <topology evidence="1">Multi-pass membrane protein</topology>
    </subcellularLocation>
</comment>
<protein>
    <recommendedName>
        <fullName evidence="10">Major facilitator superfamily (MFS) profile domain-containing protein</fullName>
    </recommendedName>
</protein>
<feature type="transmembrane region" description="Helical" evidence="8">
    <location>
        <begin position="452"/>
        <end position="469"/>
    </location>
</feature>
<feature type="compositionally biased region" description="Low complexity" evidence="7">
    <location>
        <begin position="84"/>
        <end position="94"/>
    </location>
</feature>
<dbReference type="GO" id="GO:0016020">
    <property type="term" value="C:membrane"/>
    <property type="evidence" value="ECO:0007669"/>
    <property type="project" value="UniProtKB-SubCell"/>
</dbReference>
<keyword evidence="3 8" id="KW-0812">Transmembrane</keyword>
<dbReference type="PANTHER" id="PTHR23505:SF52">
    <property type="entry name" value="MAJOR FACILITATOR SUPERFAMILY PROTEIN"/>
    <property type="match status" value="1"/>
</dbReference>
<dbReference type="Proteomes" id="UP000002630">
    <property type="component" value="Linkage Group LG08"/>
</dbReference>
<feature type="transmembrane region" description="Helical" evidence="8">
    <location>
        <begin position="307"/>
        <end position="325"/>
    </location>
</feature>
<dbReference type="EMBL" id="FN649733">
    <property type="protein sequence ID" value="CBN79172.1"/>
    <property type="molecule type" value="Genomic_DNA"/>
</dbReference>
<feature type="transmembrane region" description="Helical" evidence="8">
    <location>
        <begin position="187"/>
        <end position="206"/>
    </location>
</feature>
<feature type="region of interest" description="Disordered" evidence="7">
    <location>
        <begin position="65"/>
        <end position="125"/>
    </location>
</feature>
<evidence type="ECO:0000313" key="12">
    <source>
        <dbReference type="Proteomes" id="UP000002630"/>
    </source>
</evidence>
<keyword evidence="9" id="KW-0732">Signal</keyword>
<keyword evidence="2" id="KW-0813">Transport</keyword>
<dbReference type="EMBL" id="FN647683">
    <property type="protein sequence ID" value="CBN79172.1"/>
    <property type="molecule type" value="Genomic_DNA"/>
</dbReference>
<keyword evidence="12" id="KW-1185">Reference proteome</keyword>
<evidence type="ECO:0000256" key="3">
    <source>
        <dbReference type="ARBA" id="ARBA00022692"/>
    </source>
</evidence>
<keyword evidence="5 8" id="KW-0472">Membrane</keyword>
<dbReference type="STRING" id="2880.D8LBY9"/>
<dbReference type="OrthoDB" id="3639251at2759"/>